<gene>
    <name evidence="8" type="ORF">HMPREF9473_01792</name>
</gene>
<comment type="caution">
    <text evidence="8">The sequence shown here is derived from an EMBL/GenBank/DDBJ whole genome shotgun (WGS) entry which is preliminary data.</text>
</comment>
<dbReference type="EMBL" id="ADLN01000032">
    <property type="protein sequence ID" value="EHI60205.1"/>
    <property type="molecule type" value="Genomic_DNA"/>
</dbReference>
<feature type="domain" description="AlgX/AlgJ SGNH hydrolase-like" evidence="7">
    <location>
        <begin position="126"/>
        <end position="253"/>
    </location>
</feature>
<comment type="subcellular location">
    <subcellularLocation>
        <location evidence="1">Periplasm</location>
    </subcellularLocation>
</comment>
<reference evidence="8 9" key="1">
    <citation type="submission" date="2011-08" db="EMBL/GenBank/DDBJ databases">
        <title>The Genome Sequence of Clostridium hathewayi WAL-18680.</title>
        <authorList>
            <consortium name="The Broad Institute Genome Sequencing Platform"/>
            <person name="Earl A."/>
            <person name="Ward D."/>
            <person name="Feldgarden M."/>
            <person name="Gevers D."/>
            <person name="Finegold S.M."/>
            <person name="Summanen P.H."/>
            <person name="Molitoris D.R."/>
            <person name="Song M."/>
            <person name="Daigneault M."/>
            <person name="Allen-Vercoe E."/>
            <person name="Young S.K."/>
            <person name="Zeng Q."/>
            <person name="Gargeya S."/>
            <person name="Fitzgerald M."/>
            <person name="Haas B."/>
            <person name="Abouelleil A."/>
            <person name="Alvarado L."/>
            <person name="Arachchi H.M."/>
            <person name="Berlin A."/>
            <person name="Brown A."/>
            <person name="Chapman S.B."/>
            <person name="Chen Z."/>
            <person name="Dunbar C."/>
            <person name="Freedman E."/>
            <person name="Gearin G."/>
            <person name="Gellesch M."/>
            <person name="Goldberg J."/>
            <person name="Griggs A."/>
            <person name="Gujja S."/>
            <person name="Heiman D."/>
            <person name="Howarth C."/>
            <person name="Larson L."/>
            <person name="Lui A."/>
            <person name="MacDonald P.J.P."/>
            <person name="Montmayeur A."/>
            <person name="Murphy C."/>
            <person name="Neiman D."/>
            <person name="Pearson M."/>
            <person name="Priest M."/>
            <person name="Roberts A."/>
            <person name="Saif S."/>
            <person name="Shea T."/>
            <person name="Shenoy N."/>
            <person name="Sisk P."/>
            <person name="Stolte C."/>
            <person name="Sykes S."/>
            <person name="Wortman J."/>
            <person name="Nusbaum C."/>
            <person name="Birren B."/>
        </authorList>
    </citation>
    <scope>NUCLEOTIDE SEQUENCE [LARGE SCALE GENOMIC DNA]</scope>
    <source>
        <strain evidence="8 9">WAL-18680</strain>
    </source>
</reference>
<dbReference type="RefSeq" id="WP_006779772.1">
    <property type="nucleotide sequence ID" value="NZ_CP040506.1"/>
</dbReference>
<dbReference type="InterPro" id="IPR031811">
    <property type="entry name" value="ALGX/ALGJ_SGNH-like"/>
</dbReference>
<protein>
    <recommendedName>
        <fullName evidence="7">AlgX/AlgJ SGNH hydrolase-like domain-containing protein</fullName>
    </recommendedName>
</protein>
<name>G5IE65_9FIRM</name>
<evidence type="ECO:0000256" key="4">
    <source>
        <dbReference type="ARBA" id="ARBA00022729"/>
    </source>
</evidence>
<dbReference type="GO" id="GO:0016740">
    <property type="term" value="F:transferase activity"/>
    <property type="evidence" value="ECO:0007669"/>
    <property type="project" value="UniProtKB-KW"/>
</dbReference>
<dbReference type="AlphaFoldDB" id="G5IE65"/>
<dbReference type="UniPathway" id="UPA00286"/>
<evidence type="ECO:0000259" key="7">
    <source>
        <dbReference type="Pfam" id="PF16822"/>
    </source>
</evidence>
<evidence type="ECO:0000256" key="2">
    <source>
        <dbReference type="ARBA" id="ARBA00005182"/>
    </source>
</evidence>
<keyword evidence="4" id="KW-0732">Signal</keyword>
<dbReference type="PATRIC" id="fig|742737.3.peg.1817"/>
<proteinExistence type="predicted"/>
<accession>G5IE65</accession>
<evidence type="ECO:0000256" key="1">
    <source>
        <dbReference type="ARBA" id="ARBA00004418"/>
    </source>
</evidence>
<keyword evidence="5" id="KW-0574">Periplasm</keyword>
<evidence type="ECO:0000313" key="8">
    <source>
        <dbReference type="EMBL" id="EHI60205.1"/>
    </source>
</evidence>
<comment type="pathway">
    <text evidence="2">Glycan biosynthesis; alginate biosynthesis.</text>
</comment>
<dbReference type="GO" id="GO:0042597">
    <property type="term" value="C:periplasmic space"/>
    <property type="evidence" value="ECO:0007669"/>
    <property type="project" value="UniProtKB-SubCell"/>
</dbReference>
<evidence type="ECO:0000313" key="9">
    <source>
        <dbReference type="Proteomes" id="UP000005384"/>
    </source>
</evidence>
<evidence type="ECO:0000256" key="5">
    <source>
        <dbReference type="ARBA" id="ARBA00022764"/>
    </source>
</evidence>
<dbReference type="GO" id="GO:0042121">
    <property type="term" value="P:alginic acid biosynthetic process"/>
    <property type="evidence" value="ECO:0007669"/>
    <property type="project" value="UniProtKB-UniPathway"/>
</dbReference>
<evidence type="ECO:0000256" key="6">
    <source>
        <dbReference type="ARBA" id="ARBA00022841"/>
    </source>
</evidence>
<keyword evidence="9" id="KW-1185">Reference proteome</keyword>
<dbReference type="Pfam" id="PF16822">
    <property type="entry name" value="ALGX"/>
    <property type="match status" value="1"/>
</dbReference>
<dbReference type="HOGENOM" id="CLU_719184_0_0_9"/>
<keyword evidence="6" id="KW-0016">Alginate biosynthesis</keyword>
<sequence length="384" mass="44068">MKKTVRYLTFLTAAATTLLLPIIFGKLDAHFSTSGVEDAKAFPDITVNHILSGQAQTDFEQYIQQNLPGKPLMVRLRNQLTFSLLATTPNNNYSMNMDRNLFTWGNVSAYMQYNEPVTEDFARDLVSKIEKVEALAAENDIQTFVYITPCKVRYYEEELPWVDKVMAPERTDGNYERLMEALRATDLNYFDSIDYIDTHRQEFDARVPLYYRTSVHWSTYVGNLAGAALGDYIEEKSGYNLPELSITARPCEEPVYPDSDAFNTFNLLQKSYDQYYEPVIEVTDSATDAPGMLCRGGSFMGQSLSAIIRNNYFGKNVYMENDQIFTDAFGNLEIFHDYNDVDMKAYFQDIDILILEVNEPSIPSMSFGFIDYVLEHPEVLRQEE</sequence>
<keyword evidence="3" id="KW-0808">Transferase</keyword>
<evidence type="ECO:0000256" key="3">
    <source>
        <dbReference type="ARBA" id="ARBA00022679"/>
    </source>
</evidence>
<dbReference type="Proteomes" id="UP000005384">
    <property type="component" value="Unassembled WGS sequence"/>
</dbReference>
<dbReference type="OrthoDB" id="175771at2"/>
<organism evidence="8 9">
    <name type="scientific">Hungatella hathewayi WAL-18680</name>
    <dbReference type="NCBI Taxonomy" id="742737"/>
    <lineage>
        <taxon>Bacteria</taxon>
        <taxon>Bacillati</taxon>
        <taxon>Bacillota</taxon>
        <taxon>Clostridia</taxon>
        <taxon>Lachnospirales</taxon>
        <taxon>Lachnospiraceae</taxon>
        <taxon>Hungatella</taxon>
    </lineage>
</organism>